<dbReference type="GO" id="GO:0000338">
    <property type="term" value="P:protein deneddylation"/>
    <property type="evidence" value="ECO:0007669"/>
    <property type="project" value="InterPro"/>
</dbReference>
<evidence type="ECO:0000313" key="5">
    <source>
        <dbReference type="Proteomes" id="UP001190700"/>
    </source>
</evidence>
<dbReference type="InterPro" id="IPR024969">
    <property type="entry name" value="EIF3F/CSN6-like_C"/>
</dbReference>
<dbReference type="PANTHER" id="PTHR10540">
    <property type="entry name" value="EUKARYOTIC TRANSLATION INITIATION FACTOR 3 SUBUNIT F-RELATED"/>
    <property type="match status" value="1"/>
</dbReference>
<name>A0AAE0GHC8_9CHLO</name>
<dbReference type="SMART" id="SM00232">
    <property type="entry name" value="JAB_MPN"/>
    <property type="match status" value="1"/>
</dbReference>
<dbReference type="PANTHER" id="PTHR10540:SF8">
    <property type="entry name" value="COP9 SIGNALOSOME COMPLEX SUBUNIT 6"/>
    <property type="match status" value="1"/>
</dbReference>
<dbReference type="GO" id="GO:0005737">
    <property type="term" value="C:cytoplasm"/>
    <property type="evidence" value="ECO:0007669"/>
    <property type="project" value="UniProtKB-SubCell"/>
</dbReference>
<proteinExistence type="inferred from homology"/>
<dbReference type="InterPro" id="IPR037518">
    <property type="entry name" value="MPN"/>
</dbReference>
<reference evidence="4 5" key="1">
    <citation type="journal article" date="2015" name="Genome Biol. Evol.">
        <title>Comparative Genomics of a Bacterivorous Green Alga Reveals Evolutionary Causalities and Consequences of Phago-Mixotrophic Mode of Nutrition.</title>
        <authorList>
            <person name="Burns J.A."/>
            <person name="Paasch A."/>
            <person name="Narechania A."/>
            <person name="Kim E."/>
        </authorList>
    </citation>
    <scope>NUCLEOTIDE SEQUENCE [LARGE SCALE GENOMIC DNA]</scope>
    <source>
        <strain evidence="4 5">PLY_AMNH</strain>
    </source>
</reference>
<dbReference type="GO" id="GO:0008237">
    <property type="term" value="F:metallopeptidase activity"/>
    <property type="evidence" value="ECO:0007669"/>
    <property type="project" value="InterPro"/>
</dbReference>
<comment type="function">
    <text evidence="2">Component of the COP9 signalosome complex (CSN), a complex involved in various cellular and developmental processes.</text>
</comment>
<protein>
    <recommendedName>
        <fullName evidence="2">COP9 signalosome complex subunit 6</fullName>
    </recommendedName>
</protein>
<dbReference type="PROSITE" id="PS50249">
    <property type="entry name" value="MPN"/>
    <property type="match status" value="1"/>
</dbReference>
<dbReference type="GO" id="GO:0008180">
    <property type="term" value="C:COP9 signalosome"/>
    <property type="evidence" value="ECO:0007669"/>
    <property type="project" value="UniProtKB-UniRule"/>
</dbReference>
<feature type="domain" description="MPN" evidence="3">
    <location>
        <begin position="9"/>
        <end position="144"/>
    </location>
</feature>
<keyword evidence="5" id="KW-1185">Reference proteome</keyword>
<dbReference type="Pfam" id="PF01398">
    <property type="entry name" value="JAB"/>
    <property type="match status" value="1"/>
</dbReference>
<dbReference type="AlphaFoldDB" id="A0AAE0GHC8"/>
<dbReference type="Gene3D" id="3.40.140.10">
    <property type="entry name" value="Cytidine Deaminase, domain 2"/>
    <property type="match status" value="1"/>
</dbReference>
<evidence type="ECO:0000313" key="4">
    <source>
        <dbReference type="EMBL" id="KAK3278096.1"/>
    </source>
</evidence>
<dbReference type="Proteomes" id="UP001190700">
    <property type="component" value="Unassembled WGS sequence"/>
</dbReference>
<accession>A0AAE0GHC8</accession>
<dbReference type="InterPro" id="IPR000555">
    <property type="entry name" value="JAMM/MPN+_dom"/>
</dbReference>
<organism evidence="4 5">
    <name type="scientific">Cymbomonas tetramitiformis</name>
    <dbReference type="NCBI Taxonomy" id="36881"/>
    <lineage>
        <taxon>Eukaryota</taxon>
        <taxon>Viridiplantae</taxon>
        <taxon>Chlorophyta</taxon>
        <taxon>Pyramimonadophyceae</taxon>
        <taxon>Pyramimonadales</taxon>
        <taxon>Pyramimonadaceae</taxon>
        <taxon>Cymbomonas</taxon>
    </lineage>
</organism>
<dbReference type="InterPro" id="IPR033859">
    <property type="entry name" value="MPN_CSN6"/>
</dbReference>
<gene>
    <name evidence="4" type="ORF">CYMTET_13936</name>
</gene>
<sequence>MANNSGLIFKLHPLVLINVSDHFTRIRVQKGAAERVLGCLIGIQTGREVEITNSFEIKFEIKDSATVLDLAYLGTKQEQYKKVFPKCDVIGWYSTGCDLVDEDMQIHKSMTAINESPVLLLLNPSIGNTDKELPIKIFESELHVIDGVPSLIFAESNYTIETVEAERIAVDQIARIQPSGNGTNSTQLTTHLTGMHSAIKMLHSRIQCITQYLEEVSRGEKPYDHALLRQVASLTRQLPAVDTSKFQDEFLMEYNDALLMTHLATMTKGVAAINELADRFNVAYDKHGRRKGFYSPGLLQAAP</sequence>
<comment type="similarity">
    <text evidence="1 2">Belongs to the peptidase M67A family. CSN6 subfamily.</text>
</comment>
<dbReference type="CDD" id="cd08063">
    <property type="entry name" value="MPN_CSN6"/>
    <property type="match status" value="1"/>
</dbReference>
<keyword evidence="2" id="KW-0736">Signalosome</keyword>
<evidence type="ECO:0000256" key="2">
    <source>
        <dbReference type="RuleBase" id="RU367006"/>
    </source>
</evidence>
<evidence type="ECO:0000259" key="3">
    <source>
        <dbReference type="PROSITE" id="PS50249"/>
    </source>
</evidence>
<dbReference type="Pfam" id="PF13012">
    <property type="entry name" value="MitMem_reg"/>
    <property type="match status" value="1"/>
</dbReference>
<comment type="caution">
    <text evidence="4">The sequence shown here is derived from an EMBL/GenBank/DDBJ whole genome shotgun (WGS) entry which is preliminary data.</text>
</comment>
<evidence type="ECO:0000256" key="1">
    <source>
        <dbReference type="ARBA" id="ARBA00010893"/>
    </source>
</evidence>
<dbReference type="EMBL" id="LGRX02005621">
    <property type="protein sequence ID" value="KAK3278096.1"/>
    <property type="molecule type" value="Genomic_DNA"/>
</dbReference>
<comment type="subcellular location">
    <subcellularLocation>
        <location evidence="2">Cytoplasm</location>
    </subcellularLocation>
    <subcellularLocation>
        <location evidence="2">Nucleus</location>
    </subcellularLocation>
</comment>
<keyword evidence="2" id="KW-0539">Nucleus</keyword>
<keyword evidence="2" id="KW-0963">Cytoplasm</keyword>